<dbReference type="OrthoDB" id="3644980at2759"/>
<dbReference type="Proteomes" id="UP000237631">
    <property type="component" value="Unassembled WGS sequence"/>
</dbReference>
<dbReference type="AlphaFoldDB" id="A0A2S6CHA5"/>
<organism evidence="2 3">
    <name type="scientific">Cercospora berteroae</name>
    <dbReference type="NCBI Taxonomy" id="357750"/>
    <lineage>
        <taxon>Eukaryota</taxon>
        <taxon>Fungi</taxon>
        <taxon>Dikarya</taxon>
        <taxon>Ascomycota</taxon>
        <taxon>Pezizomycotina</taxon>
        <taxon>Dothideomycetes</taxon>
        <taxon>Dothideomycetidae</taxon>
        <taxon>Mycosphaerellales</taxon>
        <taxon>Mycosphaerellaceae</taxon>
        <taxon>Cercospora</taxon>
    </lineage>
</organism>
<feature type="compositionally biased region" description="Basic and acidic residues" evidence="1">
    <location>
        <begin position="173"/>
        <end position="199"/>
    </location>
</feature>
<gene>
    <name evidence="2" type="ORF">CBER1_01687</name>
</gene>
<protein>
    <submittedName>
        <fullName evidence="2">Uncharacterized protein</fullName>
    </submittedName>
</protein>
<feature type="compositionally biased region" description="Basic residues" evidence="1">
    <location>
        <begin position="285"/>
        <end position="298"/>
    </location>
</feature>
<proteinExistence type="predicted"/>
<feature type="compositionally biased region" description="Basic and acidic residues" evidence="1">
    <location>
        <begin position="218"/>
        <end position="227"/>
    </location>
</feature>
<feature type="region of interest" description="Disordered" evidence="1">
    <location>
        <begin position="285"/>
        <end position="311"/>
    </location>
</feature>
<evidence type="ECO:0000256" key="1">
    <source>
        <dbReference type="SAM" id="MobiDB-lite"/>
    </source>
</evidence>
<feature type="region of interest" description="Disordered" evidence="1">
    <location>
        <begin position="164"/>
        <end position="227"/>
    </location>
</feature>
<comment type="caution">
    <text evidence="2">The sequence shown here is derived from an EMBL/GenBank/DDBJ whole genome shotgun (WGS) entry which is preliminary data.</text>
</comment>
<sequence>MSEENHGTTRWSRNTQKEEAVKMEVDLTSRGANSTIKLKEAVSVLRQSGDLEKLSIIRDTFQQQYLAIFSGEEDSIDAAIEDVQVKKMQELNGQVDTQLAASEHKLRIARKNYDRALKAVQTTHELKRLLLTAEQETSADELTDRLSQVESRLCMLKDSGQSKASVRAAKAPFAEEKERHELETDHQSQEWANEKDRTFGDAYGQAGGQSNKASQLEVRNEEREGKLETQTDQVQQFGNELNVLRSRLSQLERTKHHDGVDHQELTFQYEWALWRVKDAESRLKQAQKKAARQHKLKRKAVEGQVLPAKRR</sequence>
<dbReference type="EMBL" id="PNEN01000421">
    <property type="protein sequence ID" value="PPJ59109.1"/>
    <property type="molecule type" value="Genomic_DNA"/>
</dbReference>
<evidence type="ECO:0000313" key="3">
    <source>
        <dbReference type="Proteomes" id="UP000237631"/>
    </source>
</evidence>
<evidence type="ECO:0000313" key="2">
    <source>
        <dbReference type="EMBL" id="PPJ59109.1"/>
    </source>
</evidence>
<name>A0A2S6CHA5_9PEZI</name>
<keyword evidence="3" id="KW-1185">Reference proteome</keyword>
<reference evidence="3" key="1">
    <citation type="journal article" date="2017" name="bioRxiv">
        <title>Conservation of a gene cluster reveals novel cercosporin biosynthetic mechanisms and extends production to the genus Colletotrichum.</title>
        <authorList>
            <person name="de Jonge R."/>
            <person name="Ebert M.K."/>
            <person name="Huitt-Roehl C.R."/>
            <person name="Pal P."/>
            <person name="Suttle J.C."/>
            <person name="Spanner R.E."/>
            <person name="Neubauer J.D."/>
            <person name="Jurick W.M.II."/>
            <person name="Stott K.A."/>
            <person name="Secor G.A."/>
            <person name="Thomma B.P.H.J."/>
            <person name="Van de Peer Y."/>
            <person name="Townsend C.A."/>
            <person name="Bolton M.D."/>
        </authorList>
    </citation>
    <scope>NUCLEOTIDE SEQUENCE [LARGE SCALE GENOMIC DNA]</scope>
    <source>
        <strain evidence="3">CBS538.71</strain>
    </source>
</reference>
<accession>A0A2S6CHA5</accession>